<evidence type="ECO:0000256" key="6">
    <source>
        <dbReference type="ARBA" id="ARBA00022928"/>
    </source>
</evidence>
<dbReference type="GO" id="GO:0016607">
    <property type="term" value="C:nuclear speck"/>
    <property type="evidence" value="ECO:0007669"/>
    <property type="project" value="UniProtKB-SubCell"/>
</dbReference>
<keyword evidence="7 12" id="KW-0238">DNA-binding</keyword>
<keyword evidence="9" id="KW-0804">Transcription</keyword>
<evidence type="ECO:0000313" key="15">
    <source>
        <dbReference type="EMBL" id="VDI78477.1"/>
    </source>
</evidence>
<evidence type="ECO:0000256" key="9">
    <source>
        <dbReference type="ARBA" id="ARBA00023163"/>
    </source>
</evidence>
<evidence type="ECO:0000256" key="2">
    <source>
        <dbReference type="ARBA" id="ARBA00005998"/>
    </source>
</evidence>
<dbReference type="GO" id="GO:0000978">
    <property type="term" value="F:RNA polymerase II cis-regulatory region sequence-specific DNA binding"/>
    <property type="evidence" value="ECO:0007669"/>
    <property type="project" value="TreeGrafter"/>
</dbReference>
<dbReference type="GO" id="GO:0007548">
    <property type="term" value="P:sex differentiation"/>
    <property type="evidence" value="ECO:0007669"/>
    <property type="project" value="UniProtKB-KW"/>
</dbReference>
<dbReference type="InterPro" id="IPR050140">
    <property type="entry name" value="SRY-related_HMG-box_TF-like"/>
</dbReference>
<dbReference type="PANTHER" id="PTHR10270">
    <property type="entry name" value="SOX TRANSCRIPTION FACTOR"/>
    <property type="match status" value="1"/>
</dbReference>
<evidence type="ECO:0000256" key="5">
    <source>
        <dbReference type="ARBA" id="ARBA00022860"/>
    </source>
</evidence>
<dbReference type="GO" id="GO:0001228">
    <property type="term" value="F:DNA-binding transcription activator activity, RNA polymerase II-specific"/>
    <property type="evidence" value="ECO:0007669"/>
    <property type="project" value="TreeGrafter"/>
</dbReference>
<accession>A0A8B6HFH0</accession>
<evidence type="ECO:0000256" key="12">
    <source>
        <dbReference type="PROSITE-ProRule" id="PRU00267"/>
    </source>
</evidence>
<gene>
    <name evidence="15" type="ORF">MGAL_10B029306</name>
</gene>
<evidence type="ECO:0000256" key="13">
    <source>
        <dbReference type="SAM" id="MobiDB-lite"/>
    </source>
</evidence>
<keyword evidence="16" id="KW-1185">Reference proteome</keyword>
<proteinExistence type="inferred from homology"/>
<dbReference type="Gene3D" id="1.10.30.10">
    <property type="entry name" value="High mobility group box domain"/>
    <property type="match status" value="1"/>
</dbReference>
<feature type="compositionally biased region" description="Basic residues" evidence="13">
    <location>
        <begin position="416"/>
        <end position="427"/>
    </location>
</feature>
<evidence type="ECO:0000259" key="14">
    <source>
        <dbReference type="PROSITE" id="PS50118"/>
    </source>
</evidence>
<evidence type="ECO:0000256" key="11">
    <source>
        <dbReference type="ARBA" id="ARBA00045821"/>
    </source>
</evidence>
<comment type="function">
    <text evidence="11">Transcriptional regulator that controls a genetic switch in male development. It is necessary and sufficient for initiating male sex determination by directing the development of supporting cell precursors (pre-Sertoli cells) as Sertoli rather than granulosa cells. Involved in different aspects of gene regulation including promoter activation or repression. Binds to the DNA consensus sequence 5'-[AT]AACAA[AT]-3'. SRY HMG box recognizes DNA by partial intercalation in the minor groove and promotes DNA bending. Also involved in pre-mRNA splicing. In male adult brain involved in the maintenance of motor functions of dopaminergic neurons.</text>
</comment>
<feature type="region of interest" description="Disordered" evidence="13">
    <location>
        <begin position="486"/>
        <end position="508"/>
    </location>
</feature>
<dbReference type="GO" id="GO:0005516">
    <property type="term" value="F:calmodulin binding"/>
    <property type="evidence" value="ECO:0007669"/>
    <property type="project" value="UniProtKB-KW"/>
</dbReference>
<comment type="caution">
    <text evidence="15">The sequence shown here is derived from an EMBL/GenBank/DDBJ whole genome shotgun (WGS) entry which is preliminary data.</text>
</comment>
<feature type="compositionally biased region" description="Basic residues" evidence="13">
    <location>
        <begin position="354"/>
        <end position="373"/>
    </location>
</feature>
<dbReference type="SMART" id="SM00398">
    <property type="entry name" value="HMG"/>
    <property type="match status" value="1"/>
</dbReference>
<dbReference type="AlphaFoldDB" id="A0A8B6HFH0"/>
<keyword evidence="4" id="KW-0221">Differentiation</keyword>
<dbReference type="Pfam" id="PF00505">
    <property type="entry name" value="HMG_box"/>
    <property type="match status" value="1"/>
</dbReference>
<feature type="region of interest" description="Disordered" evidence="13">
    <location>
        <begin position="346"/>
        <end position="427"/>
    </location>
</feature>
<dbReference type="OrthoDB" id="757982at2759"/>
<reference evidence="15" key="1">
    <citation type="submission" date="2018-11" db="EMBL/GenBank/DDBJ databases">
        <authorList>
            <person name="Alioto T."/>
            <person name="Alioto T."/>
        </authorList>
    </citation>
    <scope>NUCLEOTIDE SEQUENCE</scope>
</reference>
<evidence type="ECO:0000256" key="8">
    <source>
        <dbReference type="ARBA" id="ARBA00023159"/>
    </source>
</evidence>
<name>A0A8B6HFH0_MYTGA</name>
<comment type="similarity">
    <text evidence="2">Belongs to the SRY family.</text>
</comment>
<dbReference type="SUPFAM" id="SSF47095">
    <property type="entry name" value="HMG-box"/>
    <property type="match status" value="1"/>
</dbReference>
<dbReference type="GO" id="GO:0030154">
    <property type="term" value="P:cell differentiation"/>
    <property type="evidence" value="ECO:0007669"/>
    <property type="project" value="UniProtKB-KW"/>
</dbReference>
<protein>
    <recommendedName>
        <fullName evidence="3">Sex-determining region Y protein</fullName>
    </recommendedName>
    <alternativeName>
        <fullName evidence="10">Testis-determining factor</fullName>
    </alternativeName>
</protein>
<evidence type="ECO:0000256" key="10">
    <source>
        <dbReference type="ARBA" id="ARBA00032498"/>
    </source>
</evidence>
<evidence type="ECO:0000256" key="1">
    <source>
        <dbReference type="ARBA" id="ARBA00004324"/>
    </source>
</evidence>
<organism evidence="15 16">
    <name type="scientific">Mytilus galloprovincialis</name>
    <name type="common">Mediterranean mussel</name>
    <dbReference type="NCBI Taxonomy" id="29158"/>
    <lineage>
        <taxon>Eukaryota</taxon>
        <taxon>Metazoa</taxon>
        <taxon>Spiralia</taxon>
        <taxon>Lophotrochozoa</taxon>
        <taxon>Mollusca</taxon>
        <taxon>Bivalvia</taxon>
        <taxon>Autobranchia</taxon>
        <taxon>Pteriomorphia</taxon>
        <taxon>Mytilida</taxon>
        <taxon>Mytiloidea</taxon>
        <taxon>Mytilidae</taxon>
        <taxon>Mytilinae</taxon>
        <taxon>Mytilus</taxon>
    </lineage>
</organism>
<evidence type="ECO:0000256" key="7">
    <source>
        <dbReference type="ARBA" id="ARBA00023125"/>
    </source>
</evidence>
<dbReference type="PROSITE" id="PS50118">
    <property type="entry name" value="HMG_BOX_2"/>
    <property type="match status" value="1"/>
</dbReference>
<keyword evidence="12" id="KW-0539">Nucleus</keyword>
<keyword evidence="6" id="KW-0726">Sexual differentiation</keyword>
<dbReference type="InterPro" id="IPR036910">
    <property type="entry name" value="HMG_box_dom_sf"/>
</dbReference>
<evidence type="ECO:0000313" key="16">
    <source>
        <dbReference type="Proteomes" id="UP000596742"/>
    </source>
</evidence>
<feature type="compositionally biased region" description="Polar residues" evidence="13">
    <location>
        <begin position="391"/>
        <end position="403"/>
    </location>
</feature>
<keyword evidence="8" id="KW-0010">Activator</keyword>
<dbReference type="InterPro" id="IPR009071">
    <property type="entry name" value="HMG_box_dom"/>
</dbReference>
<dbReference type="EMBL" id="UYJE01009969">
    <property type="protein sequence ID" value="VDI78477.1"/>
    <property type="molecule type" value="Genomic_DNA"/>
</dbReference>
<feature type="region of interest" description="Disordered" evidence="13">
    <location>
        <begin position="629"/>
        <end position="655"/>
    </location>
</feature>
<comment type="subcellular location">
    <subcellularLocation>
        <location evidence="1">Nucleus speckle</location>
    </subcellularLocation>
</comment>
<evidence type="ECO:0000256" key="3">
    <source>
        <dbReference type="ARBA" id="ARBA00019052"/>
    </source>
</evidence>
<keyword evidence="5" id="KW-0112">Calmodulin-binding</keyword>
<feature type="domain" description="HMG box" evidence="14">
    <location>
        <begin position="423"/>
        <end position="491"/>
    </location>
</feature>
<evidence type="ECO:0000256" key="4">
    <source>
        <dbReference type="ARBA" id="ARBA00022782"/>
    </source>
</evidence>
<dbReference type="PANTHER" id="PTHR10270:SF161">
    <property type="entry name" value="SEX-DETERMINING REGION Y PROTEIN"/>
    <property type="match status" value="1"/>
</dbReference>
<sequence length="833" mass="93227">MLEEQESFTELPAFTGIYKSLMTNSTELNMSIDRTFSCESTDTASEMLYDSFDHDKFLSDVEDSCFLDDITEADITACISNDQVESFDFIFWLKTLGGKIGKCYNGGKDNELAIVSGAIDYIKYLKWYKENTFETASPLSICSQSSIEADYSPEYGVPTDLNATFRRKLSFGEDTNISNNGLQHQNNPQVYASEVLSNVFDPCSENPQNWRRLYEEDSQSTLVGNRDEEARRYTDKHEDFSDMSFTDDTVDIRNKENNLSVDMNCSENANWSFMHQNCQNINNEIYTSIQQMCLVQGETSCESTLNSRLTIETSSSNDGPTEEELIQYYCKQYPTLSSLLTFHYSSDESDKPVNRRTKQKRRTKRKAKRRTDRKTKSGSGINSRTGDHVDSTQVVEADSTTTFPEKGTQKAGQQKSGKRSSGLKRPKNGFIRFSIEYRKILAEKHPNLDNRDVSKMLGQKWRKMTPEERKPYEEEFAHDLEEMKKQNPSWKYAPHKRTGHDEIEPMPSRLRPRDKLKRKFSPYLIKTSSAKKSRLSPRIKKTGRKGAIMKCTICSKYQQIYGVPAKNIQNLQSLWFCGLNPDPNNSSCFEKSASATKNLISLSETATIKTSGPFTSVVSRSCNSAAAKPQYKPLNESSTPNRMNEEHGKQACVGPSPVTSTLKSSDVPISVTPSEIVGRTILPFQDQSPGRRCQISNCITSIASTVTTPILNTIGIQPILSLVPPTTMQMSLMPNRESGLGCSQIVPETPNILSNFNAFLSFLPASVSVNTGTQEGNTTSLPTTTSIPETSQATIASIGRPVTTVAGTNAFPAGAYITVIPKSLWYSLSQRKS</sequence>
<feature type="DNA-binding region" description="HMG box" evidence="12">
    <location>
        <begin position="423"/>
        <end position="491"/>
    </location>
</feature>
<dbReference type="Proteomes" id="UP000596742">
    <property type="component" value="Unassembled WGS sequence"/>
</dbReference>